<reference evidence="1 2" key="1">
    <citation type="submission" date="2016-04" db="EMBL/GenBank/DDBJ databases">
        <title>The genome of Intoshia linei affirms orthonectids as highly simplified spiralians.</title>
        <authorList>
            <person name="Mikhailov K.V."/>
            <person name="Slusarev G.S."/>
            <person name="Nikitin M.A."/>
            <person name="Logacheva M.D."/>
            <person name="Penin A."/>
            <person name="Aleoshin V."/>
            <person name="Panchin Y.V."/>
        </authorList>
    </citation>
    <scope>NUCLEOTIDE SEQUENCE [LARGE SCALE GENOMIC DNA]</scope>
    <source>
        <strain evidence="1">Intl2013</strain>
        <tissue evidence="1">Whole animal</tissue>
    </source>
</reference>
<evidence type="ECO:0008006" key="3">
    <source>
        <dbReference type="Google" id="ProtNLM"/>
    </source>
</evidence>
<dbReference type="GO" id="GO:0070449">
    <property type="term" value="C:elongin complex"/>
    <property type="evidence" value="ECO:0007669"/>
    <property type="project" value="InterPro"/>
</dbReference>
<name>A0A177ARP4_9BILA</name>
<dbReference type="InterPro" id="IPR051870">
    <property type="entry name" value="Elongin-A_domain"/>
</dbReference>
<sequence length="264" mass="30302">TYQKLTLLDKVKSFNENKNCLLPLIRVTAVLANRDDFVGILALKIYKKLKSIKFDKHKCDSDDENLKMDKKSGNILKLIDTNVAKSNTRTKLYSGKSKDHTVCSLQELCTKSMRKNLHFIVKFPNLPEDTIKDIIQKANVGQLRRFESYNPNLCHLTDDVWESLVRQKFRINSMILKKNETFRDLYLRYETSENKKLQLLSLKLKARMSHKENNSCCRTSSVVLCPGMSADRIASIISVAKSFDVLIELPILTICIKLVLLICG</sequence>
<dbReference type="Gene3D" id="6.10.250.3180">
    <property type="match status" value="1"/>
</dbReference>
<dbReference type="EMBL" id="LWCA01001684">
    <property type="protein sequence ID" value="OAF64669.1"/>
    <property type="molecule type" value="Genomic_DNA"/>
</dbReference>
<feature type="non-terminal residue" evidence="1">
    <location>
        <position position="264"/>
    </location>
</feature>
<dbReference type="Proteomes" id="UP000078046">
    <property type="component" value="Unassembled WGS sequence"/>
</dbReference>
<feature type="non-terminal residue" evidence="1">
    <location>
        <position position="1"/>
    </location>
</feature>
<evidence type="ECO:0000313" key="2">
    <source>
        <dbReference type="Proteomes" id="UP000078046"/>
    </source>
</evidence>
<proteinExistence type="predicted"/>
<evidence type="ECO:0000313" key="1">
    <source>
        <dbReference type="EMBL" id="OAF64669.1"/>
    </source>
</evidence>
<dbReference type="PANTHER" id="PTHR15141">
    <property type="entry name" value="TRANSCRIPTION ELONGATION FACTOR B POLYPEPTIDE 3"/>
    <property type="match status" value="1"/>
</dbReference>
<dbReference type="GO" id="GO:0006368">
    <property type="term" value="P:transcription elongation by RNA polymerase II"/>
    <property type="evidence" value="ECO:0007669"/>
    <property type="project" value="InterPro"/>
</dbReference>
<keyword evidence="2" id="KW-1185">Reference proteome</keyword>
<comment type="caution">
    <text evidence="1">The sequence shown here is derived from an EMBL/GenBank/DDBJ whole genome shotgun (WGS) entry which is preliminary data.</text>
</comment>
<accession>A0A177ARP4</accession>
<dbReference type="PANTHER" id="PTHR15141:SF76">
    <property type="entry name" value="TRANSCRIPTION ELONGATION FACTOR B POLYPEPTIDE 3"/>
    <property type="match status" value="1"/>
</dbReference>
<protein>
    <recommendedName>
        <fullName evidence="3">F-box domain-containing protein</fullName>
    </recommendedName>
</protein>
<dbReference type="AlphaFoldDB" id="A0A177ARP4"/>
<organism evidence="1 2">
    <name type="scientific">Intoshia linei</name>
    <dbReference type="NCBI Taxonomy" id="1819745"/>
    <lineage>
        <taxon>Eukaryota</taxon>
        <taxon>Metazoa</taxon>
        <taxon>Spiralia</taxon>
        <taxon>Lophotrochozoa</taxon>
        <taxon>Mesozoa</taxon>
        <taxon>Orthonectida</taxon>
        <taxon>Rhopaluridae</taxon>
        <taxon>Intoshia</taxon>
    </lineage>
</organism>
<dbReference type="Pfam" id="PF06881">
    <property type="entry name" value="Elongin_A"/>
    <property type="match status" value="1"/>
</dbReference>
<dbReference type="InterPro" id="IPR010684">
    <property type="entry name" value="RNA_pol_II_trans_fac_SIII_A"/>
</dbReference>
<gene>
    <name evidence="1" type="ORF">A3Q56_07618</name>
</gene>